<dbReference type="OrthoDB" id="1790977at2"/>
<geneLocation type="plasmid" evidence="5">
    <name>psj25</name>
</geneLocation>
<name>K2GKF5_9BACI</name>
<dbReference type="KEGG" id="sje:AAV35_014060"/>
<evidence type="ECO:0000313" key="3">
    <source>
        <dbReference type="EMBL" id="EKE30904.1"/>
    </source>
</evidence>
<dbReference type="RefSeq" id="WP_008591590.1">
    <property type="nucleotide sequence ID" value="NZ_AMPQ01000020.1"/>
</dbReference>
<dbReference type="AlphaFoldDB" id="K2GKF5"/>
<organism evidence="3 4">
    <name type="scientific">Salimicrobium jeotgali</name>
    <dbReference type="NCBI Taxonomy" id="1230341"/>
    <lineage>
        <taxon>Bacteria</taxon>
        <taxon>Bacillati</taxon>
        <taxon>Bacillota</taxon>
        <taxon>Bacilli</taxon>
        <taxon>Bacillales</taxon>
        <taxon>Bacillaceae</taxon>
        <taxon>Salimicrobium</taxon>
    </lineage>
</organism>
<gene>
    <name evidence="2" type="ORF">AAV35_014060</name>
    <name evidence="3" type="ORF">MJ3_11205</name>
</gene>
<geneLocation type="plasmid" evidence="2">
    <name>pSJ25</name>
</geneLocation>
<dbReference type="EMBL" id="CP011363">
    <property type="protein sequence ID" value="AKN01844.1"/>
    <property type="molecule type" value="Genomic_DNA"/>
</dbReference>
<evidence type="ECO:0000313" key="5">
    <source>
        <dbReference type="Proteomes" id="UP000092654"/>
    </source>
</evidence>
<evidence type="ECO:0000313" key="2">
    <source>
        <dbReference type="EMBL" id="AKN01844.1"/>
    </source>
</evidence>
<reference evidence="3 4" key="1">
    <citation type="journal article" date="2012" name="J. Bacteriol.">
        <title>Draft Genome Sequence of Salimicrobium sp. Strain MJ3, Isolated from Myulchi-Jeot, Korean Fermented Seafood.</title>
        <authorList>
            <person name="Lee S.H."/>
            <person name="Jung J.Y."/>
            <person name="Jeon C.O."/>
        </authorList>
    </citation>
    <scope>NUCLEOTIDE SEQUENCE [LARGE SCALE GENOMIC DNA]</scope>
    <source>
        <strain evidence="3 4">MJ3</strain>
    </source>
</reference>
<proteinExistence type="predicted"/>
<dbReference type="SMART" id="SM00942">
    <property type="entry name" value="PriCT_1"/>
    <property type="match status" value="1"/>
</dbReference>
<dbReference type="Pfam" id="PF08708">
    <property type="entry name" value="PriCT_1"/>
    <property type="match status" value="1"/>
</dbReference>
<reference evidence="2 5" key="2">
    <citation type="submission" date="2015-06" db="EMBL/GenBank/DDBJ databases">
        <title>Salimicrobium jeotgali MJ3, isolated from Myulchi jeot, a traditional Korean fermented seafood.</title>
        <authorList>
            <person name="Kim K.H."/>
            <person name="Jeon C.O."/>
            <person name="Jin H.M."/>
        </authorList>
    </citation>
    <scope>NUCLEOTIDE SEQUENCE [LARGE SCALE GENOMIC DNA]</scope>
    <source>
        <strain evidence="2 5">MJ3</strain>
        <plasmid evidence="2">pSJ25</plasmid>
        <plasmid evidence="5">psj25</plasmid>
    </source>
</reference>
<feature type="domain" description="Primase C-terminal 1" evidence="1">
    <location>
        <begin position="258"/>
        <end position="323"/>
    </location>
</feature>
<sequence>MQTPANIFAFITHQSLSTYKRMHSRAPLPARREAEKNDRQKQGVVFVSRSKDELQEARGHVVTSYETLQDQQRQLTHWTPNTFLWGSYTDRRKRILRGHRKNNLKQINTIVLDIDTKQTDLYALFLGCSEENLPDPSLIVETPRGYHVYFVLEEPIFISPSTGYQALEVAERIADNMKQALGAHVPIDTACNPFGFFRMPTADNIRYQSETKASVPKLIAWSQSYEQRQQRSALHVVHGGAQPRQIDQAWYQTLLQCRHITSGYYTSSRNNALLTLALANYASGRSYAEAYDELDEFNSRLEQPLSLQEFRRTMNSAYSGSYQGPKRTYIDMLLMQWTGEASTDAYGSGWYKFKKDRSERQRSHYEEWETDILRYLELHTSTTCAEELFLEGSQVYLAEQFGMAVSTLKEVLKRSNKLVKIVKGRGRGQRTYLASRAVVFAYLLYVRQAQVVHATTWKAMIEEMVTEAPFPVNLLLAETQEAFTRWITRVEQHFRTSWIC</sequence>
<keyword evidence="4" id="KW-1185">Reference proteome</keyword>
<dbReference type="Proteomes" id="UP000092654">
    <property type="component" value="Plasmid pSJ25"/>
</dbReference>
<protein>
    <submittedName>
        <fullName evidence="3">Plasmid replication protein</fullName>
    </submittedName>
</protein>
<accession>K2GKF5</accession>
<keyword evidence="2" id="KW-0614">Plasmid</keyword>
<evidence type="ECO:0000259" key="1">
    <source>
        <dbReference type="SMART" id="SM00942"/>
    </source>
</evidence>
<dbReference type="Proteomes" id="UP000011746">
    <property type="component" value="Unassembled WGS sequence"/>
</dbReference>
<dbReference type="eggNOG" id="COG1959">
    <property type="taxonomic scope" value="Bacteria"/>
</dbReference>
<evidence type="ECO:0000313" key="4">
    <source>
        <dbReference type="Proteomes" id="UP000011746"/>
    </source>
</evidence>
<dbReference type="InterPro" id="IPR014820">
    <property type="entry name" value="PriCT_1"/>
</dbReference>
<dbReference type="EMBL" id="AMPQ01000020">
    <property type="protein sequence ID" value="EKE30904.1"/>
    <property type="molecule type" value="Genomic_DNA"/>
</dbReference>